<reference evidence="1 2" key="1">
    <citation type="submission" date="2014-04" db="EMBL/GenBank/DDBJ databases">
        <authorList>
            <consortium name="DOE Joint Genome Institute"/>
            <person name="Kuo A."/>
            <person name="Kohler A."/>
            <person name="Nagy L.G."/>
            <person name="Floudas D."/>
            <person name="Copeland A."/>
            <person name="Barry K.W."/>
            <person name="Cichocki N."/>
            <person name="Veneault-Fourrey C."/>
            <person name="LaButti K."/>
            <person name="Lindquist E.A."/>
            <person name="Lipzen A."/>
            <person name="Lundell T."/>
            <person name="Morin E."/>
            <person name="Murat C."/>
            <person name="Sun H."/>
            <person name="Tunlid A."/>
            <person name="Henrissat B."/>
            <person name="Grigoriev I.V."/>
            <person name="Hibbett D.S."/>
            <person name="Martin F."/>
            <person name="Nordberg H.P."/>
            <person name="Cantor M.N."/>
            <person name="Hua S.X."/>
        </authorList>
    </citation>
    <scope>NUCLEOTIDE SEQUENCE [LARGE SCALE GENOMIC DNA]</scope>
    <source>
        <strain evidence="1 2">Foug A</strain>
    </source>
</reference>
<dbReference type="Proteomes" id="UP000053989">
    <property type="component" value="Unassembled WGS sequence"/>
</dbReference>
<proteinExistence type="predicted"/>
<evidence type="ECO:0000313" key="1">
    <source>
        <dbReference type="EMBL" id="KIM61370.1"/>
    </source>
</evidence>
<sequence>SEAIRNAITQYNTQARLINRPMVTWKDITEYSFLGKFDLLHNARLNIQECDWAKPAYQEATLKYFKLCCAKEEITRLNVEIHRLCTSIHDEVISVANVINKLQQSNRMLAQELHQQYRSHLAINAV</sequence>
<accession>A0A0C3DL00</accession>
<feature type="non-terminal residue" evidence="1">
    <location>
        <position position="126"/>
    </location>
</feature>
<protein>
    <submittedName>
        <fullName evidence="1">Uncharacterized protein</fullName>
    </submittedName>
</protein>
<dbReference type="InParanoid" id="A0A0C3DL00"/>
<dbReference type="EMBL" id="KN822052">
    <property type="protein sequence ID" value="KIM61370.1"/>
    <property type="molecule type" value="Genomic_DNA"/>
</dbReference>
<feature type="non-terminal residue" evidence="1">
    <location>
        <position position="1"/>
    </location>
</feature>
<dbReference type="OrthoDB" id="2676448at2759"/>
<evidence type="ECO:0000313" key="2">
    <source>
        <dbReference type="Proteomes" id="UP000053989"/>
    </source>
</evidence>
<dbReference type="AlphaFoldDB" id="A0A0C3DL00"/>
<keyword evidence="2" id="KW-1185">Reference proteome</keyword>
<reference evidence="2" key="2">
    <citation type="submission" date="2015-01" db="EMBL/GenBank/DDBJ databases">
        <title>Evolutionary Origins and Diversification of the Mycorrhizal Mutualists.</title>
        <authorList>
            <consortium name="DOE Joint Genome Institute"/>
            <consortium name="Mycorrhizal Genomics Consortium"/>
            <person name="Kohler A."/>
            <person name="Kuo A."/>
            <person name="Nagy L.G."/>
            <person name="Floudas D."/>
            <person name="Copeland A."/>
            <person name="Barry K.W."/>
            <person name="Cichocki N."/>
            <person name="Veneault-Fourrey C."/>
            <person name="LaButti K."/>
            <person name="Lindquist E.A."/>
            <person name="Lipzen A."/>
            <person name="Lundell T."/>
            <person name="Morin E."/>
            <person name="Murat C."/>
            <person name="Riley R."/>
            <person name="Ohm R."/>
            <person name="Sun H."/>
            <person name="Tunlid A."/>
            <person name="Henrissat B."/>
            <person name="Grigoriev I.V."/>
            <person name="Hibbett D.S."/>
            <person name="Martin F."/>
        </authorList>
    </citation>
    <scope>NUCLEOTIDE SEQUENCE [LARGE SCALE GENOMIC DNA]</scope>
    <source>
        <strain evidence="2">Foug A</strain>
    </source>
</reference>
<gene>
    <name evidence="1" type="ORF">SCLCIDRAFT_88729</name>
</gene>
<dbReference type="HOGENOM" id="CLU_013084_5_0_1"/>
<dbReference type="STRING" id="1036808.A0A0C3DL00"/>
<name>A0A0C3DL00_9AGAM</name>
<organism evidence="1 2">
    <name type="scientific">Scleroderma citrinum Foug A</name>
    <dbReference type="NCBI Taxonomy" id="1036808"/>
    <lineage>
        <taxon>Eukaryota</taxon>
        <taxon>Fungi</taxon>
        <taxon>Dikarya</taxon>
        <taxon>Basidiomycota</taxon>
        <taxon>Agaricomycotina</taxon>
        <taxon>Agaricomycetes</taxon>
        <taxon>Agaricomycetidae</taxon>
        <taxon>Boletales</taxon>
        <taxon>Sclerodermatineae</taxon>
        <taxon>Sclerodermataceae</taxon>
        <taxon>Scleroderma</taxon>
    </lineage>
</organism>